<dbReference type="Proteomes" id="UP001604336">
    <property type="component" value="Unassembled WGS sequence"/>
</dbReference>
<proteinExistence type="predicted"/>
<feature type="domain" description="Retrovirus-related Pol polyprotein from transposon TNT 1-94-like beta-barrel" evidence="1">
    <location>
        <begin position="64"/>
        <end position="144"/>
    </location>
</feature>
<dbReference type="AlphaFoldDB" id="A0ABD1SEY7"/>
<reference evidence="3" key="1">
    <citation type="submission" date="2024-07" db="EMBL/GenBank/DDBJ databases">
        <title>Two chromosome-level genome assemblies of Korean endemic species Abeliophyllum distichum and Forsythia ovata (Oleaceae).</title>
        <authorList>
            <person name="Jang H."/>
        </authorList>
    </citation>
    <scope>NUCLEOTIDE SEQUENCE [LARGE SCALE GENOMIC DNA]</scope>
</reference>
<evidence type="ECO:0000313" key="3">
    <source>
        <dbReference type="Proteomes" id="UP001604336"/>
    </source>
</evidence>
<name>A0ABD1SEY7_9LAMI</name>
<sequence>MDPSKELDKNLDEFKRISLDLANTGEDFTDEHRAVIPLSSLPGVNAIKYGSNSWASNRTLDREWIMSSACPFHMTLHRHWYIDFESVGSGKVRIANNEECSIRGIGSIQLKLHNGTIKTLTSVRYVLEMKRNLLFLGMLTRRGYTLRLKVAP</sequence>
<dbReference type="Pfam" id="PF22936">
    <property type="entry name" value="Pol_BBD"/>
    <property type="match status" value="1"/>
</dbReference>
<gene>
    <name evidence="2" type="ORF">Adt_24299</name>
</gene>
<dbReference type="EMBL" id="JBFOLK010000007">
    <property type="protein sequence ID" value="KAL2498749.1"/>
    <property type="molecule type" value="Genomic_DNA"/>
</dbReference>
<organism evidence="2 3">
    <name type="scientific">Abeliophyllum distichum</name>
    <dbReference type="NCBI Taxonomy" id="126358"/>
    <lineage>
        <taxon>Eukaryota</taxon>
        <taxon>Viridiplantae</taxon>
        <taxon>Streptophyta</taxon>
        <taxon>Embryophyta</taxon>
        <taxon>Tracheophyta</taxon>
        <taxon>Spermatophyta</taxon>
        <taxon>Magnoliopsida</taxon>
        <taxon>eudicotyledons</taxon>
        <taxon>Gunneridae</taxon>
        <taxon>Pentapetalae</taxon>
        <taxon>asterids</taxon>
        <taxon>lamiids</taxon>
        <taxon>Lamiales</taxon>
        <taxon>Oleaceae</taxon>
        <taxon>Forsythieae</taxon>
        <taxon>Abeliophyllum</taxon>
    </lineage>
</organism>
<keyword evidence="3" id="KW-1185">Reference proteome</keyword>
<evidence type="ECO:0000259" key="1">
    <source>
        <dbReference type="Pfam" id="PF22936"/>
    </source>
</evidence>
<comment type="caution">
    <text evidence="2">The sequence shown here is derived from an EMBL/GenBank/DDBJ whole genome shotgun (WGS) entry which is preliminary data.</text>
</comment>
<accession>A0ABD1SEY7</accession>
<dbReference type="InterPro" id="IPR054722">
    <property type="entry name" value="PolX-like_BBD"/>
</dbReference>
<evidence type="ECO:0000313" key="2">
    <source>
        <dbReference type="EMBL" id="KAL2498749.1"/>
    </source>
</evidence>
<protein>
    <recommendedName>
        <fullName evidence="1">Retrovirus-related Pol polyprotein from transposon TNT 1-94-like beta-barrel domain-containing protein</fullName>
    </recommendedName>
</protein>